<keyword evidence="4 5" id="KW-0472">Membrane</keyword>
<comment type="subcellular location">
    <subcellularLocation>
        <location evidence="1">Membrane</location>
        <topology evidence="1">Multi-pass membrane protein</topology>
    </subcellularLocation>
</comment>
<dbReference type="AlphaFoldDB" id="A0A2J6R633"/>
<keyword evidence="2 5" id="KW-0812">Transmembrane</keyword>
<name>A0A2J6R633_HYAVF</name>
<reference evidence="7 8" key="1">
    <citation type="submission" date="2016-04" db="EMBL/GenBank/DDBJ databases">
        <title>A degradative enzymes factory behind the ericoid mycorrhizal symbiosis.</title>
        <authorList>
            <consortium name="DOE Joint Genome Institute"/>
            <person name="Martino E."/>
            <person name="Morin E."/>
            <person name="Grelet G."/>
            <person name="Kuo A."/>
            <person name="Kohler A."/>
            <person name="Daghino S."/>
            <person name="Barry K."/>
            <person name="Choi C."/>
            <person name="Cichocki N."/>
            <person name="Clum A."/>
            <person name="Copeland A."/>
            <person name="Hainaut M."/>
            <person name="Haridas S."/>
            <person name="Labutti K."/>
            <person name="Lindquist E."/>
            <person name="Lipzen A."/>
            <person name="Khouja H.-R."/>
            <person name="Murat C."/>
            <person name="Ohm R."/>
            <person name="Olson A."/>
            <person name="Spatafora J."/>
            <person name="Veneault-Fourrey C."/>
            <person name="Henrissat B."/>
            <person name="Grigoriev I."/>
            <person name="Martin F."/>
            <person name="Perotto S."/>
        </authorList>
    </citation>
    <scope>NUCLEOTIDE SEQUENCE [LARGE SCALE GENOMIC DNA]</scope>
    <source>
        <strain evidence="7 8">F</strain>
    </source>
</reference>
<dbReference type="GO" id="GO:0022857">
    <property type="term" value="F:transmembrane transporter activity"/>
    <property type="evidence" value="ECO:0007669"/>
    <property type="project" value="InterPro"/>
</dbReference>
<dbReference type="SUPFAM" id="SSF103473">
    <property type="entry name" value="MFS general substrate transporter"/>
    <property type="match status" value="1"/>
</dbReference>
<protein>
    <submittedName>
        <fullName evidence="7">MFS general substrate transporter</fullName>
    </submittedName>
</protein>
<organism evidence="7 8">
    <name type="scientific">Hyaloscypha variabilis (strain UAMH 11265 / GT02V1 / F)</name>
    <name type="common">Meliniomyces variabilis</name>
    <dbReference type="NCBI Taxonomy" id="1149755"/>
    <lineage>
        <taxon>Eukaryota</taxon>
        <taxon>Fungi</taxon>
        <taxon>Dikarya</taxon>
        <taxon>Ascomycota</taxon>
        <taxon>Pezizomycotina</taxon>
        <taxon>Leotiomycetes</taxon>
        <taxon>Helotiales</taxon>
        <taxon>Hyaloscyphaceae</taxon>
        <taxon>Hyaloscypha</taxon>
        <taxon>Hyaloscypha variabilis</taxon>
    </lineage>
</organism>
<evidence type="ECO:0000313" key="7">
    <source>
        <dbReference type="EMBL" id="PMD33964.1"/>
    </source>
</evidence>
<feature type="transmembrane region" description="Helical" evidence="5">
    <location>
        <begin position="326"/>
        <end position="351"/>
    </location>
</feature>
<dbReference type="Proteomes" id="UP000235786">
    <property type="component" value="Unassembled WGS sequence"/>
</dbReference>
<dbReference type="Pfam" id="PF07690">
    <property type="entry name" value="MFS_1"/>
    <property type="match status" value="1"/>
</dbReference>
<proteinExistence type="predicted"/>
<dbReference type="InterPro" id="IPR011701">
    <property type="entry name" value="MFS"/>
</dbReference>
<evidence type="ECO:0000256" key="4">
    <source>
        <dbReference type="ARBA" id="ARBA00023136"/>
    </source>
</evidence>
<feature type="transmembrane region" description="Helical" evidence="5">
    <location>
        <begin position="363"/>
        <end position="386"/>
    </location>
</feature>
<keyword evidence="3 5" id="KW-1133">Transmembrane helix</keyword>
<dbReference type="STRING" id="1149755.A0A2J6R633"/>
<feature type="transmembrane region" description="Helical" evidence="5">
    <location>
        <begin position="99"/>
        <end position="118"/>
    </location>
</feature>
<feature type="transmembrane region" description="Helical" evidence="5">
    <location>
        <begin position="407"/>
        <end position="428"/>
    </location>
</feature>
<evidence type="ECO:0000259" key="6">
    <source>
        <dbReference type="PROSITE" id="PS50850"/>
    </source>
</evidence>
<evidence type="ECO:0000256" key="5">
    <source>
        <dbReference type="SAM" id="Phobius"/>
    </source>
</evidence>
<dbReference type="GO" id="GO:0005886">
    <property type="term" value="C:plasma membrane"/>
    <property type="evidence" value="ECO:0007669"/>
    <property type="project" value="TreeGrafter"/>
</dbReference>
<feature type="transmembrane region" description="Helical" evidence="5">
    <location>
        <begin position="153"/>
        <end position="177"/>
    </location>
</feature>
<evidence type="ECO:0000256" key="1">
    <source>
        <dbReference type="ARBA" id="ARBA00004141"/>
    </source>
</evidence>
<feature type="transmembrane region" description="Helical" evidence="5">
    <location>
        <begin position="184"/>
        <end position="207"/>
    </location>
</feature>
<sequence>MAFGVLEDTSFPQPTGTTLIEALAGLDGASETHVVLKPVPSDDPSDPLRLSRIRKELLFLTIVFGACLTGVLGPVLVPGFGIIAVFFDITLTQVTLLNGSLVMALGVSTYFCGCLAVVWGKRLIFLGTTMILIVACIWGASAQSYGSLLGSRVLQGCGMGSFFGLAGTASINDVFFVHERGTRVGLWNLAIISSVNVAPVISGYVIVDLGWRWSFWILAISFGVLLVLILFCFPETTFYRNTLAGVPQPVSDSRSAGAFSDDSSEKRASKDLDPELAVEMPQNDLSHVQALKWKKLLGVQSVKFGRSTQIFAVCVRPLGLMRHPAIVWGCIMWSVTFTWAIILGATASQIFAAPPYNLTPTQVGNLVGIAPLIGSTLGTLFGGWFCDFISKQLAIRNNGIYEPEFRLWVMIPFLLTFIAGSFGLGLAISAQLSAITAGVFLAILNFAIGVGCTGIVVYQNDACQQRAGEAFGLGMLMKSAFAFGLTFVFNNYYSSVGPKIFFSTWGGLTVGVTLFTFPLYVYGKKIRSWAQMKDIL</sequence>
<feature type="transmembrane region" description="Helical" evidence="5">
    <location>
        <begin position="213"/>
        <end position="233"/>
    </location>
</feature>
<feature type="transmembrane region" description="Helical" evidence="5">
    <location>
        <begin position="123"/>
        <end position="141"/>
    </location>
</feature>
<dbReference type="Gene3D" id="1.20.1250.20">
    <property type="entry name" value="MFS general substrate transporter like domains"/>
    <property type="match status" value="1"/>
</dbReference>
<dbReference type="InterPro" id="IPR020846">
    <property type="entry name" value="MFS_dom"/>
</dbReference>
<keyword evidence="8" id="KW-1185">Reference proteome</keyword>
<dbReference type="PANTHER" id="PTHR23502:SF20">
    <property type="entry name" value="TRANSPORTER, PUTATIVE (AFU_ORTHOLOGUE AFUA_6G13880)-RELATED"/>
    <property type="match status" value="1"/>
</dbReference>
<dbReference type="OrthoDB" id="2585655at2759"/>
<evidence type="ECO:0000256" key="3">
    <source>
        <dbReference type="ARBA" id="ARBA00022989"/>
    </source>
</evidence>
<dbReference type="InterPro" id="IPR036259">
    <property type="entry name" value="MFS_trans_sf"/>
</dbReference>
<dbReference type="PANTHER" id="PTHR23502">
    <property type="entry name" value="MAJOR FACILITATOR SUPERFAMILY"/>
    <property type="match status" value="1"/>
</dbReference>
<feature type="transmembrane region" description="Helical" evidence="5">
    <location>
        <begin position="470"/>
        <end position="489"/>
    </location>
</feature>
<feature type="transmembrane region" description="Helical" evidence="5">
    <location>
        <begin position="501"/>
        <end position="523"/>
    </location>
</feature>
<evidence type="ECO:0000313" key="8">
    <source>
        <dbReference type="Proteomes" id="UP000235786"/>
    </source>
</evidence>
<feature type="transmembrane region" description="Helical" evidence="5">
    <location>
        <begin position="434"/>
        <end position="458"/>
    </location>
</feature>
<dbReference type="PROSITE" id="PS50850">
    <property type="entry name" value="MFS"/>
    <property type="match status" value="1"/>
</dbReference>
<accession>A0A2J6R633</accession>
<feature type="transmembrane region" description="Helical" evidence="5">
    <location>
        <begin position="57"/>
        <end position="87"/>
    </location>
</feature>
<evidence type="ECO:0000256" key="2">
    <source>
        <dbReference type="ARBA" id="ARBA00022692"/>
    </source>
</evidence>
<dbReference type="EMBL" id="KZ613955">
    <property type="protein sequence ID" value="PMD33964.1"/>
    <property type="molecule type" value="Genomic_DNA"/>
</dbReference>
<feature type="domain" description="Major facilitator superfamily (MFS) profile" evidence="6">
    <location>
        <begin position="58"/>
        <end position="524"/>
    </location>
</feature>
<gene>
    <name evidence="7" type="ORF">L207DRAFT_498547</name>
</gene>